<dbReference type="GO" id="GO:0004069">
    <property type="term" value="F:L-aspartate:2-oxoglutarate aminotransferase activity"/>
    <property type="evidence" value="ECO:0007669"/>
    <property type="project" value="UniProtKB-EC"/>
</dbReference>
<dbReference type="InterPro" id="IPR015421">
    <property type="entry name" value="PyrdxlP-dep_Trfase_major"/>
</dbReference>
<organism evidence="9 10">
    <name type="scientific">Pontivivens nitratireducens</name>
    <dbReference type="NCBI Taxonomy" id="2758038"/>
    <lineage>
        <taxon>Bacteria</taxon>
        <taxon>Pseudomonadati</taxon>
        <taxon>Pseudomonadota</taxon>
        <taxon>Alphaproteobacteria</taxon>
        <taxon>Rhodobacterales</taxon>
        <taxon>Paracoccaceae</taxon>
        <taxon>Pontivivens</taxon>
    </lineage>
</organism>
<keyword evidence="5 9" id="KW-0808">Transferase</keyword>
<evidence type="ECO:0000256" key="4">
    <source>
        <dbReference type="ARBA" id="ARBA00022576"/>
    </source>
</evidence>
<evidence type="ECO:0000313" key="10">
    <source>
        <dbReference type="Proteomes" id="UP000500791"/>
    </source>
</evidence>
<dbReference type="InterPro" id="IPR050596">
    <property type="entry name" value="AspAT/PAT-like"/>
</dbReference>
<dbReference type="InterPro" id="IPR015424">
    <property type="entry name" value="PyrdxlP-dep_Trfase"/>
</dbReference>
<dbReference type="Proteomes" id="UP000500791">
    <property type="component" value="Chromosome"/>
</dbReference>
<feature type="domain" description="Aminotransferase class I/classII large" evidence="8">
    <location>
        <begin position="36"/>
        <end position="389"/>
    </location>
</feature>
<dbReference type="EC" id="2.6.1.1" evidence="3"/>
<keyword evidence="4 9" id="KW-0032">Aminotransferase</keyword>
<reference evidence="9 10" key="1">
    <citation type="submission" date="2020-03" db="EMBL/GenBank/DDBJ databases">
        <title>Complete genome sequence of Monaibacterium sp. ALG8 with diverse plasmids.</title>
        <authorList>
            <person name="Sun C."/>
        </authorList>
    </citation>
    <scope>NUCLEOTIDE SEQUENCE [LARGE SCALE GENOMIC DNA]</scope>
    <source>
        <strain evidence="9 10">ALG8</strain>
    </source>
</reference>
<sequence length="394" mass="43559">MNTITANPHVTATFSPPVMRAREWIAGRTFPPDRPLLNLSQAAPTAPPPAQMRQAMAEIIMNDPGAHLYGPVLGLPELREAVAERWSQDYGGRIVSDQVAITSGCNQAFCAAVASLARQGDNVILPTPWYFNHRMWLEMSGIETRALPVRDRMFPDVAEAERLIDAHTRAIVLVTPNNPTGAEYPAGLMRAFLELARRHGLALIVDETYRDFHSSDASPHDLFTDPDWHDTLIHLYSFSKAFRLTGHRVGAVTAGAGLMVQIEKFLDTVTICANQLGQRAALYGLRHMSDWLRGERSEILSRKALIDGLIDTLDGWERLGSGAYFAYLRHPYDMTSDQLTQRLVAEQSLLVLPGTMFAPEGTDGFAEATLRVAFANAGEEGLRQMAHRLAAFTP</sequence>
<evidence type="ECO:0000259" key="8">
    <source>
        <dbReference type="Pfam" id="PF00155"/>
    </source>
</evidence>
<comment type="similarity">
    <text evidence="2">Belongs to the class-I pyridoxal-phosphate-dependent aminotransferase family.</text>
</comment>
<evidence type="ECO:0000313" key="9">
    <source>
        <dbReference type="EMBL" id="QIK42097.1"/>
    </source>
</evidence>
<dbReference type="Gene3D" id="3.40.640.10">
    <property type="entry name" value="Type I PLP-dependent aspartate aminotransferase-like (Major domain)"/>
    <property type="match status" value="1"/>
</dbReference>
<dbReference type="AlphaFoldDB" id="A0A6G7VQM8"/>
<protein>
    <recommendedName>
        <fullName evidence="3">aspartate transaminase</fullName>
        <ecNumber evidence="3">2.6.1.1</ecNumber>
    </recommendedName>
</protein>
<evidence type="ECO:0000256" key="7">
    <source>
        <dbReference type="ARBA" id="ARBA00049185"/>
    </source>
</evidence>
<evidence type="ECO:0000256" key="1">
    <source>
        <dbReference type="ARBA" id="ARBA00001933"/>
    </source>
</evidence>
<dbReference type="CDD" id="cd00609">
    <property type="entry name" value="AAT_like"/>
    <property type="match status" value="1"/>
</dbReference>
<evidence type="ECO:0000256" key="5">
    <source>
        <dbReference type="ARBA" id="ARBA00022679"/>
    </source>
</evidence>
<dbReference type="InterPro" id="IPR004839">
    <property type="entry name" value="Aminotransferase_I/II_large"/>
</dbReference>
<dbReference type="PANTHER" id="PTHR46383">
    <property type="entry name" value="ASPARTATE AMINOTRANSFERASE"/>
    <property type="match status" value="1"/>
</dbReference>
<dbReference type="KEGG" id="mon:G8E03_10790"/>
<dbReference type="RefSeq" id="WP_166194126.1">
    <property type="nucleotide sequence ID" value="NZ_CP049811.1"/>
</dbReference>
<dbReference type="PANTHER" id="PTHR46383:SF1">
    <property type="entry name" value="ASPARTATE AMINOTRANSFERASE"/>
    <property type="match status" value="1"/>
</dbReference>
<proteinExistence type="inferred from homology"/>
<dbReference type="NCBIfam" id="NF005732">
    <property type="entry name" value="PRK07550.1"/>
    <property type="match status" value="1"/>
</dbReference>
<name>A0A6G7VQM8_9RHOB</name>
<comment type="cofactor">
    <cofactor evidence="1">
        <name>pyridoxal 5'-phosphate</name>
        <dbReference type="ChEBI" id="CHEBI:597326"/>
    </cofactor>
</comment>
<comment type="catalytic activity">
    <reaction evidence="7">
        <text>L-aspartate + 2-oxoglutarate = oxaloacetate + L-glutamate</text>
        <dbReference type="Rhea" id="RHEA:21824"/>
        <dbReference type="ChEBI" id="CHEBI:16452"/>
        <dbReference type="ChEBI" id="CHEBI:16810"/>
        <dbReference type="ChEBI" id="CHEBI:29985"/>
        <dbReference type="ChEBI" id="CHEBI:29991"/>
        <dbReference type="EC" id="2.6.1.1"/>
    </reaction>
</comment>
<keyword evidence="6" id="KW-0663">Pyridoxal phosphate</keyword>
<accession>A0A6G7VQM8</accession>
<dbReference type="GO" id="GO:0006520">
    <property type="term" value="P:amino acid metabolic process"/>
    <property type="evidence" value="ECO:0007669"/>
    <property type="project" value="InterPro"/>
</dbReference>
<dbReference type="SUPFAM" id="SSF53383">
    <property type="entry name" value="PLP-dependent transferases"/>
    <property type="match status" value="1"/>
</dbReference>
<evidence type="ECO:0000256" key="3">
    <source>
        <dbReference type="ARBA" id="ARBA00012753"/>
    </source>
</evidence>
<gene>
    <name evidence="9" type="ORF">G8E03_10790</name>
</gene>
<dbReference type="GO" id="GO:0030170">
    <property type="term" value="F:pyridoxal phosphate binding"/>
    <property type="evidence" value="ECO:0007669"/>
    <property type="project" value="InterPro"/>
</dbReference>
<keyword evidence="10" id="KW-1185">Reference proteome</keyword>
<dbReference type="EMBL" id="CP049811">
    <property type="protein sequence ID" value="QIK42097.1"/>
    <property type="molecule type" value="Genomic_DNA"/>
</dbReference>
<evidence type="ECO:0000256" key="6">
    <source>
        <dbReference type="ARBA" id="ARBA00022898"/>
    </source>
</evidence>
<dbReference type="Pfam" id="PF00155">
    <property type="entry name" value="Aminotran_1_2"/>
    <property type="match status" value="1"/>
</dbReference>
<evidence type="ECO:0000256" key="2">
    <source>
        <dbReference type="ARBA" id="ARBA00007441"/>
    </source>
</evidence>